<dbReference type="EMBL" id="CAJOAY010034848">
    <property type="protein sequence ID" value="CAF4447719.1"/>
    <property type="molecule type" value="Genomic_DNA"/>
</dbReference>
<proteinExistence type="predicted"/>
<evidence type="ECO:0000256" key="1">
    <source>
        <dbReference type="SAM" id="Coils"/>
    </source>
</evidence>
<evidence type="ECO:0000313" key="3">
    <source>
        <dbReference type="Proteomes" id="UP000663881"/>
    </source>
</evidence>
<dbReference type="Proteomes" id="UP000663881">
    <property type="component" value="Unassembled WGS sequence"/>
</dbReference>
<organism evidence="2 3">
    <name type="scientific">Adineta steineri</name>
    <dbReference type="NCBI Taxonomy" id="433720"/>
    <lineage>
        <taxon>Eukaryota</taxon>
        <taxon>Metazoa</taxon>
        <taxon>Spiralia</taxon>
        <taxon>Gnathifera</taxon>
        <taxon>Rotifera</taxon>
        <taxon>Eurotatoria</taxon>
        <taxon>Bdelloidea</taxon>
        <taxon>Adinetida</taxon>
        <taxon>Adinetidae</taxon>
        <taxon>Adineta</taxon>
    </lineage>
</organism>
<keyword evidence="1" id="KW-0175">Coiled coil</keyword>
<evidence type="ECO:0000313" key="2">
    <source>
        <dbReference type="EMBL" id="CAF4447719.1"/>
    </source>
</evidence>
<sequence>SYRSDIGTIQTVSAPIESTDEHGIIAQHCRNLNNFVHSSPRVAAHDILTRSCSLDNDQRNELEAIIRDLEDENHLLQNEYERLCHQHMEKSLIINDQHQHFYQSDSQLGSLSND</sequence>
<feature type="coiled-coil region" evidence="1">
    <location>
        <begin position="52"/>
        <end position="86"/>
    </location>
</feature>
<feature type="non-terminal residue" evidence="2">
    <location>
        <position position="1"/>
    </location>
</feature>
<name>A0A820S5K9_9BILA</name>
<gene>
    <name evidence="2" type="ORF">OKA104_LOCUS53985</name>
</gene>
<reference evidence="2" key="1">
    <citation type="submission" date="2021-02" db="EMBL/GenBank/DDBJ databases">
        <authorList>
            <person name="Nowell W R."/>
        </authorList>
    </citation>
    <scope>NUCLEOTIDE SEQUENCE</scope>
</reference>
<accession>A0A820S5K9</accession>
<protein>
    <submittedName>
        <fullName evidence="2">Uncharacterized protein</fullName>
    </submittedName>
</protein>
<dbReference type="AlphaFoldDB" id="A0A820S5K9"/>
<comment type="caution">
    <text evidence="2">The sequence shown here is derived from an EMBL/GenBank/DDBJ whole genome shotgun (WGS) entry which is preliminary data.</text>
</comment>
<feature type="non-terminal residue" evidence="2">
    <location>
        <position position="114"/>
    </location>
</feature>